<keyword evidence="8" id="KW-1185">Reference proteome</keyword>
<evidence type="ECO:0000313" key="7">
    <source>
        <dbReference type="EMBL" id="MBE7368497.1"/>
    </source>
</evidence>
<sequence length="392" mass="42604">MSRELLVAGGGIGGLAAATAARHAGWEARLLEQSVTFAEGGAGIQLGPNVVRILREWDLLQGELQQQVFAPQRLRVRDGVDGGELASLPLADMEQRYGAPYLTVHRADLHAALLVAARAQGVRLHTARKVTALAEQEALVRVSARGGADMEAEAVVLAEGLWSESRSLVAGNGAPRPTGHLAYRGLVRQADLPPPLRSHEVSVWLAPRMHLVTYPVRGGDVLNAVCLVEGQVPGDPRGWDHLAVRSELEAVLGPVCAGVREQLAAVPEWRLWVLHDRPPVRSADELARGRIALLGDTAHPMLPYLAQGAGMAIEDARELQRVLAIADDRIVDVPTAFRRYALNRYQRVGRVHERSLRNATIFHADGLLRRARNAGLRMLGARLLDQPWLYGA</sequence>
<reference evidence="7 8" key="1">
    <citation type="submission" date="2020-10" db="EMBL/GenBank/DDBJ databases">
        <title>Ramlibacter sp. HM2 16S ribosomal RNA gene Genome sequencing and assembly.</title>
        <authorList>
            <person name="Kang M."/>
        </authorList>
    </citation>
    <scope>NUCLEOTIDE SEQUENCE [LARGE SCALE GENOMIC DNA]</scope>
    <source>
        <strain evidence="7 8">HM2</strain>
    </source>
</reference>
<keyword evidence="2" id="KW-0285">Flavoprotein</keyword>
<evidence type="ECO:0000256" key="4">
    <source>
        <dbReference type="ARBA" id="ARBA00023002"/>
    </source>
</evidence>
<comment type="caution">
    <text evidence="7">The sequence shown here is derived from an EMBL/GenBank/DDBJ whole genome shotgun (WGS) entry which is preliminary data.</text>
</comment>
<evidence type="ECO:0000256" key="3">
    <source>
        <dbReference type="ARBA" id="ARBA00022827"/>
    </source>
</evidence>
<dbReference type="SUPFAM" id="SSF51905">
    <property type="entry name" value="FAD/NAD(P)-binding domain"/>
    <property type="match status" value="1"/>
</dbReference>
<dbReference type="InterPro" id="IPR036188">
    <property type="entry name" value="FAD/NAD-bd_sf"/>
</dbReference>
<dbReference type="Proteomes" id="UP000806285">
    <property type="component" value="Unassembled WGS sequence"/>
</dbReference>
<accession>A0ABR9S5C1</accession>
<comment type="cofactor">
    <cofactor evidence="1">
        <name>FAD</name>
        <dbReference type="ChEBI" id="CHEBI:57692"/>
    </cofactor>
</comment>
<dbReference type="PRINTS" id="PR00420">
    <property type="entry name" value="RNGMNOXGNASE"/>
</dbReference>
<name>A0ABR9S5C1_9BURK</name>
<evidence type="ECO:0000256" key="5">
    <source>
        <dbReference type="ARBA" id="ARBA00023033"/>
    </source>
</evidence>
<evidence type="ECO:0000259" key="6">
    <source>
        <dbReference type="Pfam" id="PF01494"/>
    </source>
</evidence>
<dbReference type="Gene3D" id="3.50.50.60">
    <property type="entry name" value="FAD/NAD(P)-binding domain"/>
    <property type="match status" value="1"/>
</dbReference>
<dbReference type="PANTHER" id="PTHR13789:SF318">
    <property type="entry name" value="GERANYLGERANYL DIPHOSPHATE REDUCTASE"/>
    <property type="match status" value="1"/>
</dbReference>
<proteinExistence type="predicted"/>
<evidence type="ECO:0000313" key="8">
    <source>
        <dbReference type="Proteomes" id="UP000806285"/>
    </source>
</evidence>
<protein>
    <submittedName>
        <fullName evidence="7">FAD-dependent oxidoreductase</fullName>
    </submittedName>
</protein>
<dbReference type="InterPro" id="IPR002938">
    <property type="entry name" value="FAD-bd"/>
</dbReference>
<keyword evidence="5" id="KW-0503">Monooxygenase</keyword>
<evidence type="ECO:0000256" key="2">
    <source>
        <dbReference type="ARBA" id="ARBA00022630"/>
    </source>
</evidence>
<dbReference type="RefSeq" id="WP_193677140.1">
    <property type="nucleotide sequence ID" value="NZ_JADDIV010000004.1"/>
</dbReference>
<dbReference type="InterPro" id="IPR050493">
    <property type="entry name" value="FAD-dep_Monooxygenase_BioMet"/>
</dbReference>
<dbReference type="SUPFAM" id="SSF54373">
    <property type="entry name" value="FAD-linked reductases, C-terminal domain"/>
    <property type="match status" value="1"/>
</dbReference>
<dbReference type="PANTHER" id="PTHR13789">
    <property type="entry name" value="MONOOXYGENASE"/>
    <property type="match status" value="1"/>
</dbReference>
<keyword evidence="4" id="KW-0560">Oxidoreductase</keyword>
<keyword evidence="3" id="KW-0274">FAD</keyword>
<dbReference type="Pfam" id="PF01494">
    <property type="entry name" value="FAD_binding_3"/>
    <property type="match status" value="1"/>
</dbReference>
<dbReference type="EMBL" id="JADDIV010000004">
    <property type="protein sequence ID" value="MBE7368497.1"/>
    <property type="molecule type" value="Genomic_DNA"/>
</dbReference>
<organism evidence="7 8">
    <name type="scientific">Ramlibacter pallidus</name>
    <dbReference type="NCBI Taxonomy" id="2780087"/>
    <lineage>
        <taxon>Bacteria</taxon>
        <taxon>Pseudomonadati</taxon>
        <taxon>Pseudomonadota</taxon>
        <taxon>Betaproteobacteria</taxon>
        <taxon>Burkholderiales</taxon>
        <taxon>Comamonadaceae</taxon>
        <taxon>Ramlibacter</taxon>
    </lineage>
</organism>
<gene>
    <name evidence="7" type="ORF">IM787_13140</name>
</gene>
<feature type="domain" description="FAD-binding" evidence="6">
    <location>
        <begin position="5"/>
        <end position="324"/>
    </location>
</feature>
<evidence type="ECO:0000256" key="1">
    <source>
        <dbReference type="ARBA" id="ARBA00001974"/>
    </source>
</evidence>